<evidence type="ECO:0000313" key="2">
    <source>
        <dbReference type="Proteomes" id="UP001500657"/>
    </source>
</evidence>
<accession>A0ABP3E9W8</accession>
<dbReference type="Proteomes" id="UP001500657">
    <property type="component" value="Unassembled WGS sequence"/>
</dbReference>
<dbReference type="RefSeq" id="WP_343882832.1">
    <property type="nucleotide sequence ID" value="NZ_BAAAFO010000003.1"/>
</dbReference>
<reference evidence="2" key="1">
    <citation type="journal article" date="2019" name="Int. J. Syst. Evol. Microbiol.">
        <title>The Global Catalogue of Microorganisms (GCM) 10K type strain sequencing project: providing services to taxonomists for standard genome sequencing and annotation.</title>
        <authorList>
            <consortium name="The Broad Institute Genomics Platform"/>
            <consortium name="The Broad Institute Genome Sequencing Center for Infectious Disease"/>
            <person name="Wu L."/>
            <person name="Ma J."/>
        </authorList>
    </citation>
    <scope>NUCLEOTIDE SEQUENCE [LARGE SCALE GENOMIC DNA]</scope>
    <source>
        <strain evidence="2">JCM 16242</strain>
    </source>
</reference>
<dbReference type="EMBL" id="BAAAFO010000003">
    <property type="protein sequence ID" value="GAA0256548.1"/>
    <property type="molecule type" value="Genomic_DNA"/>
</dbReference>
<comment type="caution">
    <text evidence="1">The sequence shown here is derived from an EMBL/GenBank/DDBJ whole genome shotgun (WGS) entry which is preliminary data.</text>
</comment>
<proteinExistence type="predicted"/>
<name>A0ABP3E9W8_9GAMM</name>
<sequence length="128" mass="14217">MLLEIAIVALLLLALIQCALLVLAWRHVRQLRQRQELLRQDVGALSQQLAHVSHTDVPTSMLVTALGRMERRMGLLEQKQPVVPQSSGSYELAQQLARQGADVDELVARCGVTHAEALLIRQMHTANP</sequence>
<protein>
    <recommendedName>
        <fullName evidence="3">DUF2802 domain-containing protein</fullName>
    </recommendedName>
</protein>
<keyword evidence="2" id="KW-1185">Reference proteome</keyword>
<evidence type="ECO:0008006" key="3">
    <source>
        <dbReference type="Google" id="ProtNLM"/>
    </source>
</evidence>
<organism evidence="1 2">
    <name type="scientific">Rhodanobacter caeni</name>
    <dbReference type="NCBI Taxonomy" id="657654"/>
    <lineage>
        <taxon>Bacteria</taxon>
        <taxon>Pseudomonadati</taxon>
        <taxon>Pseudomonadota</taxon>
        <taxon>Gammaproteobacteria</taxon>
        <taxon>Lysobacterales</taxon>
        <taxon>Rhodanobacteraceae</taxon>
        <taxon>Rhodanobacter</taxon>
    </lineage>
</organism>
<evidence type="ECO:0000313" key="1">
    <source>
        <dbReference type="EMBL" id="GAA0256548.1"/>
    </source>
</evidence>
<gene>
    <name evidence="1" type="ORF">GCM10009126_22140</name>
</gene>
<dbReference type="InterPro" id="IPR021244">
    <property type="entry name" value="DUF2802"/>
</dbReference>
<dbReference type="Pfam" id="PF10975">
    <property type="entry name" value="DUF2802"/>
    <property type="match status" value="1"/>
</dbReference>